<keyword evidence="4" id="KW-1185">Reference proteome</keyword>
<evidence type="ECO:0000256" key="2">
    <source>
        <dbReference type="SAM" id="SignalP"/>
    </source>
</evidence>
<reference evidence="3 4" key="1">
    <citation type="journal article" date="2016" name="Genome Announc.">
        <title>Genome Sequence of Madurella mycetomatis mm55, Isolated from a Human Mycetoma Case in Sudan.</title>
        <authorList>
            <person name="Smit S."/>
            <person name="Derks M.F."/>
            <person name="Bervoets S."/>
            <person name="Fahal A."/>
            <person name="van Leeuwen W."/>
            <person name="van Belkum A."/>
            <person name="van de Sande W.W."/>
        </authorList>
    </citation>
    <scope>NUCLEOTIDE SEQUENCE [LARGE SCALE GENOMIC DNA]</scope>
    <source>
        <strain evidence="4">mm55</strain>
    </source>
</reference>
<dbReference type="VEuPathDB" id="FungiDB:MMYC01_202361"/>
<dbReference type="AlphaFoldDB" id="A0A175WAL4"/>
<dbReference type="Proteomes" id="UP000078237">
    <property type="component" value="Unassembled WGS sequence"/>
</dbReference>
<dbReference type="EMBL" id="LCTW02000072">
    <property type="protein sequence ID" value="KXX79994.1"/>
    <property type="molecule type" value="Genomic_DNA"/>
</dbReference>
<proteinExistence type="predicted"/>
<feature type="chain" id="PRO_5008043835" evidence="2">
    <location>
        <begin position="26"/>
        <end position="193"/>
    </location>
</feature>
<gene>
    <name evidence="3" type="ORF">MMYC01_202361</name>
</gene>
<accession>A0A175WAL4</accession>
<protein>
    <submittedName>
        <fullName evidence="3">Protein MNN4</fullName>
    </submittedName>
</protein>
<dbReference type="OrthoDB" id="444255at2759"/>
<keyword evidence="2" id="KW-0732">Signal</keyword>
<feature type="region of interest" description="Disordered" evidence="1">
    <location>
        <begin position="38"/>
        <end position="61"/>
    </location>
</feature>
<dbReference type="STRING" id="100816.A0A175WAL4"/>
<comment type="caution">
    <text evidence="3">The sequence shown here is derived from an EMBL/GenBank/DDBJ whole genome shotgun (WGS) entry which is preliminary data.</text>
</comment>
<organism evidence="3 4">
    <name type="scientific">Madurella mycetomatis</name>
    <dbReference type="NCBI Taxonomy" id="100816"/>
    <lineage>
        <taxon>Eukaryota</taxon>
        <taxon>Fungi</taxon>
        <taxon>Dikarya</taxon>
        <taxon>Ascomycota</taxon>
        <taxon>Pezizomycotina</taxon>
        <taxon>Sordariomycetes</taxon>
        <taxon>Sordariomycetidae</taxon>
        <taxon>Sordariales</taxon>
        <taxon>Sordariales incertae sedis</taxon>
        <taxon>Madurella</taxon>
    </lineage>
</organism>
<name>A0A175WAL4_9PEZI</name>
<evidence type="ECO:0000256" key="1">
    <source>
        <dbReference type="SAM" id="MobiDB-lite"/>
    </source>
</evidence>
<sequence>MRPYSSLPCPFTAFLLFTALPLCSTLLGAAAIAGSAHPSLPFSPPQQPQPIQPIQPRDPAGPEETKFFHELGYTEELTHYDARFFRGVIPYSAHRVALRYLIRSYLSPYGVHEYTHADETTGARRDRTYLLDVNPHYAEAGRRQGRNVIDARWIDLDTGMFVDITALDRGYMASKETQFEGVQALVLFEFEVG</sequence>
<evidence type="ECO:0000313" key="4">
    <source>
        <dbReference type="Proteomes" id="UP000078237"/>
    </source>
</evidence>
<feature type="signal peptide" evidence="2">
    <location>
        <begin position="1"/>
        <end position="25"/>
    </location>
</feature>
<evidence type="ECO:0000313" key="3">
    <source>
        <dbReference type="EMBL" id="KXX79994.1"/>
    </source>
</evidence>
<feature type="compositionally biased region" description="Pro residues" evidence="1">
    <location>
        <begin position="41"/>
        <end position="53"/>
    </location>
</feature>